<organism evidence="2 3">
    <name type="scientific">Funneliformis geosporum</name>
    <dbReference type="NCBI Taxonomy" id="1117311"/>
    <lineage>
        <taxon>Eukaryota</taxon>
        <taxon>Fungi</taxon>
        <taxon>Fungi incertae sedis</taxon>
        <taxon>Mucoromycota</taxon>
        <taxon>Glomeromycotina</taxon>
        <taxon>Glomeromycetes</taxon>
        <taxon>Glomerales</taxon>
        <taxon>Glomeraceae</taxon>
        <taxon>Funneliformis</taxon>
    </lineage>
</organism>
<comment type="caution">
    <text evidence="2">The sequence shown here is derived from an EMBL/GenBank/DDBJ whole genome shotgun (WGS) entry which is preliminary data.</text>
</comment>
<evidence type="ECO:0000256" key="1">
    <source>
        <dbReference type="SAM" id="Coils"/>
    </source>
</evidence>
<dbReference type="OrthoDB" id="2415276at2759"/>
<proteinExistence type="predicted"/>
<protein>
    <submittedName>
        <fullName evidence="2">1299_t:CDS:1</fullName>
    </submittedName>
</protein>
<keyword evidence="3" id="KW-1185">Reference proteome</keyword>
<dbReference type="Proteomes" id="UP001153678">
    <property type="component" value="Unassembled WGS sequence"/>
</dbReference>
<dbReference type="AlphaFoldDB" id="A0A9W4SA22"/>
<reference evidence="2" key="1">
    <citation type="submission" date="2022-08" db="EMBL/GenBank/DDBJ databases">
        <authorList>
            <person name="Kallberg Y."/>
            <person name="Tangrot J."/>
            <person name="Rosling A."/>
        </authorList>
    </citation>
    <scope>NUCLEOTIDE SEQUENCE</scope>
    <source>
        <strain evidence="2">Wild A</strain>
    </source>
</reference>
<accession>A0A9W4SA22</accession>
<sequence length="233" mass="27688">MLTISLNLSKKVEKELEKDLRHLEAITKKPREFHIKKALIQYLEEIEDIQDVQEHIKNQGKAKYYTSEQLKKNLIWNNVYLNIPFNEPEYKNLTNLLEFSQVEKEKKNLAEISNILFSDFSNNFYDLKIEITRLKISELVIQIPTKKTELEKKITNTKNKLGKAEKYLFEKLLAEKPNSEKLSELKEVLSEYQSEIENILTNQQEINNLENHLEYLQELQTNQLEAKIEINYN</sequence>
<evidence type="ECO:0000313" key="2">
    <source>
        <dbReference type="EMBL" id="CAI2161724.1"/>
    </source>
</evidence>
<name>A0A9W4SA22_9GLOM</name>
<feature type="coiled-coil region" evidence="1">
    <location>
        <begin position="147"/>
        <end position="222"/>
    </location>
</feature>
<keyword evidence="1" id="KW-0175">Coiled coil</keyword>
<evidence type="ECO:0000313" key="3">
    <source>
        <dbReference type="Proteomes" id="UP001153678"/>
    </source>
</evidence>
<dbReference type="EMBL" id="CAMKVN010000012">
    <property type="protein sequence ID" value="CAI2161724.1"/>
    <property type="molecule type" value="Genomic_DNA"/>
</dbReference>
<gene>
    <name evidence="2" type="ORF">FWILDA_LOCUS195</name>
</gene>